<reference evidence="5 6" key="1">
    <citation type="submission" date="2019-06" db="EMBL/GenBank/DDBJ databases">
        <title>Sequencing the genomes of 1000 actinobacteria strains.</title>
        <authorList>
            <person name="Klenk H.-P."/>
        </authorList>
    </citation>
    <scope>NUCLEOTIDE SEQUENCE [LARGE SCALE GENOMIC DNA]</scope>
    <source>
        <strain evidence="5 6">DSM 45671</strain>
    </source>
</reference>
<evidence type="ECO:0000256" key="1">
    <source>
        <dbReference type="SAM" id="MobiDB-lite"/>
    </source>
</evidence>
<evidence type="ECO:0000256" key="2">
    <source>
        <dbReference type="SAM" id="Phobius"/>
    </source>
</evidence>
<keyword evidence="6" id="KW-1185">Reference proteome</keyword>
<comment type="caution">
    <text evidence="5">The sequence shown here is derived from an EMBL/GenBank/DDBJ whole genome shotgun (WGS) entry which is preliminary data.</text>
</comment>
<evidence type="ECO:0000256" key="3">
    <source>
        <dbReference type="SAM" id="SignalP"/>
    </source>
</evidence>
<dbReference type="AlphaFoldDB" id="A0A561SW85"/>
<keyword evidence="2" id="KW-0472">Membrane</keyword>
<feature type="region of interest" description="Disordered" evidence="1">
    <location>
        <begin position="433"/>
        <end position="478"/>
    </location>
</feature>
<proteinExistence type="predicted"/>
<evidence type="ECO:0000313" key="5">
    <source>
        <dbReference type="EMBL" id="TWF79118.1"/>
    </source>
</evidence>
<keyword evidence="3" id="KW-0732">Signal</keyword>
<feature type="domain" description="DJ-1/PfpI" evidence="4">
    <location>
        <begin position="62"/>
        <end position="219"/>
    </location>
</feature>
<keyword evidence="2" id="KW-0812">Transmembrane</keyword>
<feature type="signal peptide" evidence="3">
    <location>
        <begin position="1"/>
        <end position="32"/>
    </location>
</feature>
<evidence type="ECO:0000313" key="6">
    <source>
        <dbReference type="Proteomes" id="UP000321261"/>
    </source>
</evidence>
<feature type="compositionally biased region" description="Low complexity" evidence="1">
    <location>
        <begin position="454"/>
        <end position="478"/>
    </location>
</feature>
<dbReference type="InterPro" id="IPR029062">
    <property type="entry name" value="Class_I_gatase-like"/>
</dbReference>
<organism evidence="5 6">
    <name type="scientific">Pseudonocardia hierapolitana</name>
    <dbReference type="NCBI Taxonomy" id="1128676"/>
    <lineage>
        <taxon>Bacteria</taxon>
        <taxon>Bacillati</taxon>
        <taxon>Actinomycetota</taxon>
        <taxon>Actinomycetes</taxon>
        <taxon>Pseudonocardiales</taxon>
        <taxon>Pseudonocardiaceae</taxon>
        <taxon>Pseudonocardia</taxon>
    </lineage>
</organism>
<dbReference type="RefSeq" id="WP_147258015.1">
    <property type="nucleotide sequence ID" value="NZ_VIWU01000001.1"/>
</dbReference>
<keyword evidence="2" id="KW-1133">Transmembrane helix</keyword>
<dbReference type="InterPro" id="IPR002818">
    <property type="entry name" value="DJ-1/PfpI"/>
</dbReference>
<dbReference type="InterPro" id="IPR052158">
    <property type="entry name" value="INH-QAR"/>
</dbReference>
<dbReference type="Proteomes" id="UP000321261">
    <property type="component" value="Unassembled WGS sequence"/>
</dbReference>
<dbReference type="Gene3D" id="3.40.50.880">
    <property type="match status" value="2"/>
</dbReference>
<accession>A0A561SW85</accession>
<protein>
    <submittedName>
        <fullName evidence="5">DJ-1/PfpI family protein</fullName>
    </submittedName>
</protein>
<dbReference type="Pfam" id="PF01965">
    <property type="entry name" value="DJ-1_PfpI"/>
    <property type="match status" value="1"/>
</dbReference>
<dbReference type="OrthoDB" id="3992151at2"/>
<dbReference type="SUPFAM" id="SSF52317">
    <property type="entry name" value="Class I glutamine amidotransferase-like"/>
    <property type="match status" value="2"/>
</dbReference>
<evidence type="ECO:0000259" key="4">
    <source>
        <dbReference type="Pfam" id="PF01965"/>
    </source>
</evidence>
<dbReference type="GO" id="GO:0006355">
    <property type="term" value="P:regulation of DNA-templated transcription"/>
    <property type="evidence" value="ECO:0007669"/>
    <property type="project" value="TreeGrafter"/>
</dbReference>
<gene>
    <name evidence="5" type="ORF">FHX44_115044</name>
</gene>
<feature type="chain" id="PRO_5021729647" evidence="3">
    <location>
        <begin position="33"/>
        <end position="478"/>
    </location>
</feature>
<dbReference type="EMBL" id="VIWU01000001">
    <property type="protein sequence ID" value="TWF79118.1"/>
    <property type="molecule type" value="Genomic_DNA"/>
</dbReference>
<feature type="transmembrane region" description="Helical" evidence="2">
    <location>
        <begin position="402"/>
        <end position="422"/>
    </location>
</feature>
<dbReference type="PANTHER" id="PTHR43130:SF3">
    <property type="entry name" value="HTH-TYPE TRANSCRIPTIONAL REGULATOR RV1931C"/>
    <property type="match status" value="1"/>
</dbReference>
<name>A0A561SW85_9PSEU</name>
<dbReference type="PANTHER" id="PTHR43130">
    <property type="entry name" value="ARAC-FAMILY TRANSCRIPTIONAL REGULATOR"/>
    <property type="match status" value="1"/>
</dbReference>
<sequence>MSGFLPRAARALALLVAVLALPAGFAAVSASAAFGAYYAPGPERTVPAAAPVRHDPAKPTAVVVVGALGAEVSDTLAPYEILAATDRFNVYTVAPQRRPVPLTGGLDLVPDLTFDELAGLAAPALVVVPALPDLGEPTTAPVTEWVRAQAGRGAQLLSICNGSGVLASAGLLDDRPAAAHWMQLRGMRTAYPQVRWAPGQRFVDDGDVVSTAGILSGVDGTLHVVERLLGPAAARDAAAAVGWRHHGSGASAYTGLPLPDPAAILNAGFRLDPPTVGVALTDGVGEIELASVFNTQARSLATRTLAVTTDGGPVRSRHGLTFLPRADLASAAPRLDRLIVPGDHAVEPVAGGPAPEHLHGRSGFAFDATVTDLARSTDTATARWVAKALELPIDGLPLDGPAWPWGPTIVLVVLALPGLLLHQIITKILDRRGGSHHTHSPWWTQPRPKPNPNSSEPSAPDSCSSSSSATSSARGSTP</sequence>